<reference evidence="2 3" key="2">
    <citation type="submission" date="2024-07" db="EMBL/GenBank/DDBJ databases">
        <authorList>
            <person name="Akdeniz Z."/>
        </authorList>
    </citation>
    <scope>NUCLEOTIDE SEQUENCE [LARGE SCALE GENOMIC DNA]</scope>
</reference>
<dbReference type="EMBL" id="CATOUU010000937">
    <property type="protein sequence ID" value="CAI9961126.1"/>
    <property type="molecule type" value="Genomic_DNA"/>
</dbReference>
<name>A0AA86QKC2_9EUKA</name>
<protein>
    <submittedName>
        <fullName evidence="2">Hypothetical_protein</fullName>
    </submittedName>
</protein>
<reference evidence="1" key="1">
    <citation type="submission" date="2023-06" db="EMBL/GenBank/DDBJ databases">
        <authorList>
            <person name="Kurt Z."/>
        </authorList>
    </citation>
    <scope>NUCLEOTIDE SEQUENCE</scope>
</reference>
<comment type="caution">
    <text evidence="1">The sequence shown here is derived from an EMBL/GenBank/DDBJ whole genome shotgun (WGS) entry which is preliminary data.</text>
</comment>
<evidence type="ECO:0000313" key="1">
    <source>
        <dbReference type="EMBL" id="CAI9961126.1"/>
    </source>
</evidence>
<evidence type="ECO:0000313" key="2">
    <source>
        <dbReference type="EMBL" id="CAL5995808.1"/>
    </source>
</evidence>
<dbReference type="EMBL" id="CAXDID020000033">
    <property type="protein sequence ID" value="CAL5995808.1"/>
    <property type="molecule type" value="Genomic_DNA"/>
</dbReference>
<dbReference type="AlphaFoldDB" id="A0AA86QKC2"/>
<evidence type="ECO:0000313" key="3">
    <source>
        <dbReference type="Proteomes" id="UP001642409"/>
    </source>
</evidence>
<organism evidence="1">
    <name type="scientific">Hexamita inflata</name>
    <dbReference type="NCBI Taxonomy" id="28002"/>
    <lineage>
        <taxon>Eukaryota</taxon>
        <taxon>Metamonada</taxon>
        <taxon>Diplomonadida</taxon>
        <taxon>Hexamitidae</taxon>
        <taxon>Hexamitinae</taxon>
        <taxon>Hexamita</taxon>
    </lineage>
</organism>
<sequence length="557" mass="62581">MINMLSSILLKSLTNSFSDQVCRNSINVNNQNFVYCIKALNVNQKKLSGSLLLPQTDSQVFLSTDSVRNSKLNIALQETNIFSVFGFSKSLELDNCQINVTIEFKVVEAALICQKCNLKSTDSSFVFIANGNRISGLVLNSENEINLLRTQLQFRINGLEQGGIVHKIPKQVNILLADVNVTGRFSDNNIITGNIVVHILDFTTITLTNFYICTNSASNYASIKEISNWNLVGIINIACQTICNSMHFTYGLCLPDLKNGQLVNNQLICPNDFNFVIDSCQCKQDFVLNGTVCVSILQQLQDLNSNSTVLNTSILLNFSKLNYYQDSNISLSASQLITSINTINTSTQNNFQVSYSSFTNQLQILNTLINKFQQQYDNMIQVNYSIFKNDLDKQINDSKAKIKQSNTSIFSNITTNQSGFDQLLSNNSSLLEDQLTDIQDQLSDSIYNTKSDMQDKIYNAKKILNREIARIKCIHGDCQNINNVIITGIFETAYCSFSSEASHACDVFETYRTKTVPGTCKVKYNPGTSKYDLYTYCCSPQGYWDEDTETCEHITYI</sequence>
<dbReference type="Proteomes" id="UP001642409">
    <property type="component" value="Unassembled WGS sequence"/>
</dbReference>
<accession>A0AA86QKC2</accession>
<proteinExistence type="predicted"/>
<gene>
    <name evidence="2" type="ORF">HINF_LOCUS14260</name>
    <name evidence="1" type="ORF">HINF_LOCUS48771</name>
</gene>
<keyword evidence="3" id="KW-1185">Reference proteome</keyword>